<evidence type="ECO:0000256" key="2">
    <source>
        <dbReference type="SAM" id="Phobius"/>
    </source>
</evidence>
<evidence type="ECO:0008006" key="5">
    <source>
        <dbReference type="Google" id="ProtNLM"/>
    </source>
</evidence>
<evidence type="ECO:0000313" key="4">
    <source>
        <dbReference type="Proteomes" id="UP000798808"/>
    </source>
</evidence>
<feature type="region of interest" description="Disordered" evidence="1">
    <location>
        <begin position="62"/>
        <end position="97"/>
    </location>
</feature>
<sequence>MNTNNYGLNGQTDSDYFYFLCGKKCKKRKKEKRDIRFERRRLKNDERRADTERTRVETMIMKNTMMNPTTPPPQQQSPSQSYANVQKNPAPQQAGMGGNTMMIVLGALVIGGIVLSQMKGRPPVVAGQVPIASAPILKQ</sequence>
<comment type="caution">
    <text evidence="3">The sequence shown here is derived from an EMBL/GenBank/DDBJ whole genome shotgun (WGS) entry which is preliminary data.</text>
</comment>
<keyword evidence="2" id="KW-1133">Transmembrane helix</keyword>
<keyword evidence="2" id="KW-0812">Transmembrane</keyword>
<evidence type="ECO:0000256" key="1">
    <source>
        <dbReference type="SAM" id="MobiDB-lite"/>
    </source>
</evidence>
<feature type="transmembrane region" description="Helical" evidence="2">
    <location>
        <begin position="96"/>
        <end position="115"/>
    </location>
</feature>
<feature type="compositionally biased region" description="Polar residues" evidence="1">
    <location>
        <begin position="82"/>
        <end position="91"/>
    </location>
</feature>
<proteinExistence type="predicted"/>
<protein>
    <recommendedName>
        <fullName evidence="5">LPXTG cell wall anchor domain-containing protein</fullName>
    </recommendedName>
</protein>
<name>A0ABW9RYC1_9BACT</name>
<reference evidence="3 4" key="1">
    <citation type="submission" date="2019-02" db="EMBL/GenBank/DDBJ databases">
        <authorList>
            <person name="Goldberg S.R."/>
            <person name="Haltli B.A."/>
            <person name="Correa H."/>
            <person name="Russell K.G."/>
        </authorList>
    </citation>
    <scope>NUCLEOTIDE SEQUENCE [LARGE SCALE GENOMIC DNA]</scope>
    <source>
        <strain evidence="3 4">JCM 16186</strain>
    </source>
</reference>
<keyword evidence="2" id="KW-0472">Membrane</keyword>
<organism evidence="3 4">
    <name type="scientific">Fulvivirga kasyanovii</name>
    <dbReference type="NCBI Taxonomy" id="396812"/>
    <lineage>
        <taxon>Bacteria</taxon>
        <taxon>Pseudomonadati</taxon>
        <taxon>Bacteroidota</taxon>
        <taxon>Cytophagia</taxon>
        <taxon>Cytophagales</taxon>
        <taxon>Fulvivirgaceae</taxon>
        <taxon>Fulvivirga</taxon>
    </lineage>
</organism>
<dbReference type="Proteomes" id="UP000798808">
    <property type="component" value="Unassembled WGS sequence"/>
</dbReference>
<accession>A0ABW9RYC1</accession>
<dbReference type="EMBL" id="SMLW01000676">
    <property type="protein sequence ID" value="MTI28978.1"/>
    <property type="molecule type" value="Genomic_DNA"/>
</dbReference>
<keyword evidence="4" id="KW-1185">Reference proteome</keyword>
<gene>
    <name evidence="3" type="ORF">E1163_28715</name>
</gene>
<dbReference type="RefSeq" id="WP_155177026.1">
    <property type="nucleotide sequence ID" value="NZ_BAAAFL010000012.1"/>
</dbReference>
<evidence type="ECO:0000313" key="3">
    <source>
        <dbReference type="EMBL" id="MTI28978.1"/>
    </source>
</evidence>